<keyword evidence="4" id="KW-1185">Reference proteome</keyword>
<dbReference type="SMART" id="SM00213">
    <property type="entry name" value="UBQ"/>
    <property type="match status" value="1"/>
</dbReference>
<reference evidence="3 4" key="1">
    <citation type="journal article" date="2023" name="BMC Biol.">
        <title>The compact genome of the sponge Oopsacas minuta (Hexactinellida) is lacking key metazoan core genes.</title>
        <authorList>
            <person name="Santini S."/>
            <person name="Schenkelaars Q."/>
            <person name="Jourda C."/>
            <person name="Duchesne M."/>
            <person name="Belahbib H."/>
            <person name="Rocher C."/>
            <person name="Selva M."/>
            <person name="Riesgo A."/>
            <person name="Vervoort M."/>
            <person name="Leys S.P."/>
            <person name="Kodjabachian L."/>
            <person name="Le Bivic A."/>
            <person name="Borchiellini C."/>
            <person name="Claverie J.M."/>
            <person name="Renard E."/>
        </authorList>
    </citation>
    <scope>NUCLEOTIDE SEQUENCE [LARGE SCALE GENOMIC DNA]</scope>
    <source>
        <strain evidence="3">SPO-2</strain>
    </source>
</reference>
<protein>
    <recommendedName>
        <fullName evidence="2">Ubiquitin-like domain-containing protein</fullName>
    </recommendedName>
</protein>
<evidence type="ECO:0000313" key="4">
    <source>
        <dbReference type="Proteomes" id="UP001165289"/>
    </source>
</evidence>
<dbReference type="GO" id="GO:0031593">
    <property type="term" value="F:polyubiquitin modification-dependent protein binding"/>
    <property type="evidence" value="ECO:0007669"/>
    <property type="project" value="TreeGrafter"/>
</dbReference>
<gene>
    <name evidence="3" type="ORF">LOD99_12556</name>
</gene>
<feature type="region of interest" description="Disordered" evidence="1">
    <location>
        <begin position="332"/>
        <end position="380"/>
    </location>
</feature>
<feature type="compositionally biased region" description="Basic and acidic residues" evidence="1">
    <location>
        <begin position="802"/>
        <end position="825"/>
    </location>
</feature>
<feature type="region of interest" description="Disordered" evidence="1">
    <location>
        <begin position="86"/>
        <end position="113"/>
    </location>
</feature>
<dbReference type="Gene3D" id="3.10.20.90">
    <property type="entry name" value="Phosphatidylinositol 3-kinase Catalytic Subunit, Chain A, domain 1"/>
    <property type="match status" value="1"/>
</dbReference>
<feature type="region of interest" description="Disordered" evidence="1">
    <location>
        <begin position="801"/>
        <end position="825"/>
    </location>
</feature>
<evidence type="ECO:0000259" key="2">
    <source>
        <dbReference type="PROSITE" id="PS50053"/>
    </source>
</evidence>
<dbReference type="GO" id="GO:0071818">
    <property type="term" value="C:BAT3 complex"/>
    <property type="evidence" value="ECO:0007669"/>
    <property type="project" value="TreeGrafter"/>
</dbReference>
<name>A0AAV7JCH4_9METZ</name>
<feature type="region of interest" description="Disordered" evidence="1">
    <location>
        <begin position="202"/>
        <end position="224"/>
    </location>
</feature>
<sequence>MADSEGGEGSPKPRVSIRALSGRTCHFDVKEDTTVEQLKHIIAGDMEVPVERQRLLFQGKILTDKQLLKAAGCFNKVIHLVKRAELPANPPVPPSSTTSASTTPAGPAPGNNTAGVVFGGFPFIGPHQIFNNVWNMTPPSSTVTSTNSASTTTTTTTSTSTPTGPGNPHPAHGPRSNRGVPGALWETRHLLQLCGNTLDRFDRGESIAPQDPVQHQNPGPGPSVSVASSLLGDLYTQMAAVFQRLLPLFREEAQFLQEDRVLEDEERVRLERVSSCIRAVLERLHVCEVHLLNVSVSCSQAPPRTVQATPRNRRRVVIQAPHHMAHVQVNINHSNQGHPNVPPPGTAPNSAPAGTNPDQPPPNQEQSPPNPPLQPLTAPSPTELTNIFVQALSSILPGAVNPQTDGSMQTSAVPHTITGEAVIIQNGLMNRIPIETGSGATPHPLSAGLPQGLSIIQLARSLYPGFIDDPGDDIFSRLILVLCNALTVEQLRDVVQGRVECLQAMYQQIKEFVLSVLATEANCVEAERRLRGGKLIAESAVENMEGLIESLPPQEGLNMKRTFINFFQIHFHTAITLILDPRNQDIEASNTENRFGKVIWGWCQNMLCELSQLIDVLARAGGTDIHSVLEATLRSFILANEAAGDIPVDIIRVVFRENREKINSLIRSSRLTEIQIKDKYCINITPEPSSLPQLASEFISASTDWMSQEWKDCIQEDTQIQTSQQTCFSNSYMNYSGLTDNKDQKVACTVEDMLCDTLTMSINSSQVQPITSVDEVMHDVRQNSTLKKRYNEFIDSNLNKRIRSDPNHSAERFPKSAGRYKSDDQ</sequence>
<feature type="domain" description="Ubiquitin-like" evidence="2">
    <location>
        <begin position="13"/>
        <end position="72"/>
    </location>
</feature>
<dbReference type="EMBL" id="JAKMXF010000354">
    <property type="protein sequence ID" value="KAI6646434.1"/>
    <property type="molecule type" value="Genomic_DNA"/>
</dbReference>
<dbReference type="InterPro" id="IPR029071">
    <property type="entry name" value="Ubiquitin-like_domsf"/>
</dbReference>
<feature type="compositionally biased region" description="Pro residues" evidence="1">
    <location>
        <begin position="358"/>
        <end position="374"/>
    </location>
</feature>
<evidence type="ECO:0000256" key="1">
    <source>
        <dbReference type="SAM" id="MobiDB-lite"/>
    </source>
</evidence>
<dbReference type="Pfam" id="PF00240">
    <property type="entry name" value="ubiquitin"/>
    <property type="match status" value="1"/>
</dbReference>
<dbReference type="AlphaFoldDB" id="A0AAV7JCH4"/>
<feature type="compositionally biased region" description="Low complexity" evidence="1">
    <location>
        <begin position="95"/>
        <end position="113"/>
    </location>
</feature>
<dbReference type="PANTHER" id="PTHR15204">
    <property type="entry name" value="LARGE PROLINE-RICH PROTEIN BAG6"/>
    <property type="match status" value="1"/>
</dbReference>
<dbReference type="Proteomes" id="UP001165289">
    <property type="component" value="Unassembled WGS sequence"/>
</dbReference>
<dbReference type="PANTHER" id="PTHR15204:SF0">
    <property type="entry name" value="LARGE PROLINE-RICH PROTEIN BAG6"/>
    <property type="match status" value="1"/>
</dbReference>
<feature type="compositionally biased region" description="Low complexity" evidence="1">
    <location>
        <begin position="140"/>
        <end position="163"/>
    </location>
</feature>
<dbReference type="PROSITE" id="PS50053">
    <property type="entry name" value="UBIQUITIN_2"/>
    <property type="match status" value="1"/>
</dbReference>
<dbReference type="InterPro" id="IPR000626">
    <property type="entry name" value="Ubiquitin-like_dom"/>
</dbReference>
<accession>A0AAV7JCH4</accession>
<proteinExistence type="predicted"/>
<dbReference type="GO" id="GO:0051787">
    <property type="term" value="F:misfolded protein binding"/>
    <property type="evidence" value="ECO:0007669"/>
    <property type="project" value="TreeGrafter"/>
</dbReference>
<evidence type="ECO:0000313" key="3">
    <source>
        <dbReference type="EMBL" id="KAI6646434.1"/>
    </source>
</evidence>
<dbReference type="SUPFAM" id="SSF54236">
    <property type="entry name" value="Ubiquitin-like"/>
    <property type="match status" value="1"/>
</dbReference>
<feature type="region of interest" description="Disordered" evidence="1">
    <location>
        <begin position="140"/>
        <end position="181"/>
    </location>
</feature>
<dbReference type="GO" id="GO:0036503">
    <property type="term" value="P:ERAD pathway"/>
    <property type="evidence" value="ECO:0007669"/>
    <property type="project" value="TreeGrafter"/>
</dbReference>
<comment type="caution">
    <text evidence="3">The sequence shown here is derived from an EMBL/GenBank/DDBJ whole genome shotgun (WGS) entry which is preliminary data.</text>
</comment>
<organism evidence="3 4">
    <name type="scientific">Oopsacas minuta</name>
    <dbReference type="NCBI Taxonomy" id="111878"/>
    <lineage>
        <taxon>Eukaryota</taxon>
        <taxon>Metazoa</taxon>
        <taxon>Porifera</taxon>
        <taxon>Hexactinellida</taxon>
        <taxon>Hexasterophora</taxon>
        <taxon>Lyssacinosida</taxon>
        <taxon>Leucopsacidae</taxon>
        <taxon>Oopsacas</taxon>
    </lineage>
</organism>